<dbReference type="InterPro" id="IPR020904">
    <property type="entry name" value="Sc_DH/Rdtase_CS"/>
</dbReference>
<reference evidence="3" key="1">
    <citation type="journal article" date="2020" name="mSystems">
        <title>Genome- and Community-Level Interaction Insights into Carbon Utilization and Element Cycling Functions of Hydrothermarchaeota in Hydrothermal Sediment.</title>
        <authorList>
            <person name="Zhou Z."/>
            <person name="Liu Y."/>
            <person name="Xu W."/>
            <person name="Pan J."/>
            <person name="Luo Z.H."/>
            <person name="Li M."/>
        </authorList>
    </citation>
    <scope>NUCLEOTIDE SEQUENCE [LARGE SCALE GENOMIC DNA]</scope>
    <source>
        <strain evidence="3">SpSt-573</strain>
    </source>
</reference>
<dbReference type="InterPro" id="IPR002347">
    <property type="entry name" value="SDR_fam"/>
</dbReference>
<dbReference type="EMBL" id="DSYK01000778">
    <property type="protein sequence ID" value="HGS23245.1"/>
    <property type="molecule type" value="Genomic_DNA"/>
</dbReference>
<dbReference type="FunFam" id="3.40.50.720:FF:000084">
    <property type="entry name" value="Short-chain dehydrogenase reductase"/>
    <property type="match status" value="1"/>
</dbReference>
<protein>
    <submittedName>
        <fullName evidence="3">SDR family oxidoreductase</fullName>
    </submittedName>
</protein>
<evidence type="ECO:0000256" key="2">
    <source>
        <dbReference type="ARBA" id="ARBA00023002"/>
    </source>
</evidence>
<name>A0A7C4PP63_9CHLR</name>
<keyword evidence="2" id="KW-0560">Oxidoreductase</keyword>
<dbReference type="InterPro" id="IPR036291">
    <property type="entry name" value="NAD(P)-bd_dom_sf"/>
</dbReference>
<proteinExistence type="inferred from homology"/>
<evidence type="ECO:0000256" key="1">
    <source>
        <dbReference type="ARBA" id="ARBA00006484"/>
    </source>
</evidence>
<gene>
    <name evidence="3" type="ORF">ENT37_15440</name>
</gene>
<accession>A0A7C4PP63</accession>
<evidence type="ECO:0000313" key="3">
    <source>
        <dbReference type="EMBL" id="HGS23245.1"/>
    </source>
</evidence>
<dbReference type="GO" id="GO:0032787">
    <property type="term" value="P:monocarboxylic acid metabolic process"/>
    <property type="evidence" value="ECO:0007669"/>
    <property type="project" value="UniProtKB-ARBA"/>
</dbReference>
<dbReference type="PRINTS" id="PR00081">
    <property type="entry name" value="GDHRDH"/>
</dbReference>
<dbReference type="PRINTS" id="PR00080">
    <property type="entry name" value="SDRFAMILY"/>
</dbReference>
<dbReference type="InterPro" id="IPR050259">
    <property type="entry name" value="SDR"/>
</dbReference>
<dbReference type="PANTHER" id="PTHR42879">
    <property type="entry name" value="3-OXOACYL-(ACYL-CARRIER-PROTEIN) REDUCTASE"/>
    <property type="match status" value="1"/>
</dbReference>
<dbReference type="SUPFAM" id="SSF51735">
    <property type="entry name" value="NAD(P)-binding Rossmann-fold domains"/>
    <property type="match status" value="1"/>
</dbReference>
<organism evidence="3">
    <name type="scientific">Anaerolinea thermolimosa</name>
    <dbReference type="NCBI Taxonomy" id="229919"/>
    <lineage>
        <taxon>Bacteria</taxon>
        <taxon>Bacillati</taxon>
        <taxon>Chloroflexota</taxon>
        <taxon>Anaerolineae</taxon>
        <taxon>Anaerolineales</taxon>
        <taxon>Anaerolineaceae</taxon>
        <taxon>Anaerolinea</taxon>
    </lineage>
</organism>
<dbReference type="CDD" id="cd05233">
    <property type="entry name" value="SDR_c"/>
    <property type="match status" value="1"/>
</dbReference>
<sequence>MELGLKGKIAAVTGGSVGIGLAIARGLAEEGVHLALCARNEDRLKDECQRIEQEFGVRALGVRADVSKAEEIEAFVSAIHATFGGVDILINNAGTGSEEKILTAPDERWQYYWDLHVMAAVRLSRALAPGMANRGGGVILNNASICATQPLYYEPIYNTTKAALVMFSKCLANELIPMKIRVNVVNPGLVMTPDWVKTAKLLTEGKEITWEQYLENIARENAPIGRFASPEEIANLFVFLASDKARYCVGSTYYIDGGWLKVTT</sequence>
<dbReference type="Pfam" id="PF13561">
    <property type="entry name" value="adh_short_C2"/>
    <property type="match status" value="1"/>
</dbReference>
<dbReference type="GO" id="GO:0016491">
    <property type="term" value="F:oxidoreductase activity"/>
    <property type="evidence" value="ECO:0007669"/>
    <property type="project" value="UniProtKB-KW"/>
</dbReference>
<comment type="caution">
    <text evidence="3">The sequence shown here is derived from an EMBL/GenBank/DDBJ whole genome shotgun (WGS) entry which is preliminary data.</text>
</comment>
<dbReference type="AlphaFoldDB" id="A0A7C4PP63"/>
<dbReference type="Gene3D" id="3.40.50.720">
    <property type="entry name" value="NAD(P)-binding Rossmann-like Domain"/>
    <property type="match status" value="1"/>
</dbReference>
<comment type="similarity">
    <text evidence="1">Belongs to the short-chain dehydrogenases/reductases (SDR) family.</text>
</comment>
<dbReference type="PROSITE" id="PS00061">
    <property type="entry name" value="ADH_SHORT"/>
    <property type="match status" value="1"/>
</dbReference>